<comment type="caution">
    <text evidence="2">The sequence shown here is derived from an EMBL/GenBank/DDBJ whole genome shotgun (WGS) entry which is preliminary data.</text>
</comment>
<keyword evidence="1" id="KW-1133">Transmembrane helix</keyword>
<reference evidence="2 3" key="1">
    <citation type="submission" date="2023-03" db="EMBL/GenBank/DDBJ databases">
        <title>WGS of Gossypium arboreum.</title>
        <authorList>
            <person name="Yu D."/>
        </authorList>
    </citation>
    <scope>NUCLEOTIDE SEQUENCE [LARGE SCALE GENOMIC DNA]</scope>
    <source>
        <tissue evidence="2">Leaf</tissue>
    </source>
</reference>
<keyword evidence="1" id="KW-0812">Transmembrane</keyword>
<feature type="transmembrane region" description="Helical" evidence="1">
    <location>
        <begin position="28"/>
        <end position="61"/>
    </location>
</feature>
<organism evidence="2 3">
    <name type="scientific">Gossypium arboreum</name>
    <name type="common">Tree cotton</name>
    <name type="synonym">Gossypium nanking</name>
    <dbReference type="NCBI Taxonomy" id="29729"/>
    <lineage>
        <taxon>Eukaryota</taxon>
        <taxon>Viridiplantae</taxon>
        <taxon>Streptophyta</taxon>
        <taxon>Embryophyta</taxon>
        <taxon>Tracheophyta</taxon>
        <taxon>Spermatophyta</taxon>
        <taxon>Magnoliopsida</taxon>
        <taxon>eudicotyledons</taxon>
        <taxon>Gunneridae</taxon>
        <taxon>Pentapetalae</taxon>
        <taxon>rosids</taxon>
        <taxon>malvids</taxon>
        <taxon>Malvales</taxon>
        <taxon>Malvaceae</taxon>
        <taxon>Malvoideae</taxon>
        <taxon>Gossypium</taxon>
    </lineage>
</organism>
<dbReference type="Gene3D" id="3.40.50.1000">
    <property type="entry name" value="HAD superfamily/HAD-like"/>
    <property type="match status" value="1"/>
</dbReference>
<name>A0ABR0Q1H5_GOSAR</name>
<keyword evidence="3" id="KW-1185">Reference proteome</keyword>
<dbReference type="Proteomes" id="UP001358586">
    <property type="component" value="Chromosome 5"/>
</dbReference>
<proteinExistence type="predicted"/>
<protein>
    <submittedName>
        <fullName evidence="2">Uncharacterized protein</fullName>
    </submittedName>
</protein>
<dbReference type="InterPro" id="IPR023214">
    <property type="entry name" value="HAD_sf"/>
</dbReference>
<accession>A0ABR0Q1H5</accession>
<evidence type="ECO:0000313" key="3">
    <source>
        <dbReference type="Proteomes" id="UP001358586"/>
    </source>
</evidence>
<gene>
    <name evidence="2" type="ORF">PVK06_016968</name>
</gene>
<evidence type="ECO:0000256" key="1">
    <source>
        <dbReference type="SAM" id="Phobius"/>
    </source>
</evidence>
<dbReference type="EMBL" id="JARKNE010000005">
    <property type="protein sequence ID" value="KAK5833155.1"/>
    <property type="molecule type" value="Genomic_DNA"/>
</dbReference>
<keyword evidence="1" id="KW-0472">Membrane</keyword>
<sequence length="114" mass="12937">MLVFLGLVVILFLYYALLYSFWCVLDINFGLVFVVVGWFLLICSFVSTFFCLWTMLSFVPWHLYTYAWLKMPGVTAGKAAGMEVVAVPSVPKQVHLYASADEVINSLLDLQPEK</sequence>
<evidence type="ECO:0000313" key="2">
    <source>
        <dbReference type="EMBL" id="KAK5833155.1"/>
    </source>
</evidence>